<dbReference type="InterPro" id="IPR052710">
    <property type="entry name" value="CAAX_protease"/>
</dbReference>
<feature type="transmembrane region" description="Helical" evidence="1">
    <location>
        <begin position="180"/>
        <end position="195"/>
    </location>
</feature>
<feature type="transmembrane region" description="Helical" evidence="1">
    <location>
        <begin position="72"/>
        <end position="91"/>
    </location>
</feature>
<feature type="transmembrane region" description="Helical" evidence="1">
    <location>
        <begin position="39"/>
        <end position="60"/>
    </location>
</feature>
<dbReference type="InterPro" id="IPR003675">
    <property type="entry name" value="Rce1/LyrA-like_dom"/>
</dbReference>
<gene>
    <name evidence="3" type="ORF">OA86_12510</name>
</gene>
<reference evidence="3 4" key="1">
    <citation type="submission" date="2014-10" db="EMBL/GenBank/DDBJ databases">
        <title>Kaistella jeonii genome.</title>
        <authorList>
            <person name="Clayton J.T."/>
            <person name="Newman J.D."/>
        </authorList>
    </citation>
    <scope>NUCLEOTIDE SEQUENCE [LARGE SCALE GENOMIC DNA]</scope>
    <source>
        <strain evidence="3 4">DSM 17048</strain>
    </source>
</reference>
<feature type="transmembrane region" description="Helical" evidence="1">
    <location>
        <begin position="125"/>
        <end position="144"/>
    </location>
</feature>
<accession>A0A0C1D310</accession>
<keyword evidence="1" id="KW-1133">Transmembrane helix</keyword>
<name>A0A0C1D310_9FLAO</name>
<dbReference type="Pfam" id="PF02517">
    <property type="entry name" value="Rce1-like"/>
    <property type="match status" value="1"/>
</dbReference>
<feature type="domain" description="CAAX prenyl protease 2/Lysostaphin resistance protein A-like" evidence="2">
    <location>
        <begin position="125"/>
        <end position="212"/>
    </location>
</feature>
<feature type="transmembrane region" description="Helical" evidence="1">
    <location>
        <begin position="200"/>
        <end position="219"/>
    </location>
</feature>
<evidence type="ECO:0000259" key="2">
    <source>
        <dbReference type="Pfam" id="PF02517"/>
    </source>
</evidence>
<feature type="transmembrane region" description="Helical" evidence="1">
    <location>
        <begin position="239"/>
        <end position="258"/>
    </location>
</feature>
<dbReference type="PANTHER" id="PTHR36435">
    <property type="entry name" value="SLR1288 PROTEIN"/>
    <property type="match status" value="1"/>
</dbReference>
<dbReference type="AlphaFoldDB" id="A0A0C1D310"/>
<dbReference type="EMBL" id="JSYL01000010">
    <property type="protein sequence ID" value="KIA88165.1"/>
    <property type="molecule type" value="Genomic_DNA"/>
</dbReference>
<feature type="transmembrane region" description="Helical" evidence="1">
    <location>
        <begin position="156"/>
        <end position="174"/>
    </location>
</feature>
<evidence type="ECO:0000256" key="1">
    <source>
        <dbReference type="SAM" id="Phobius"/>
    </source>
</evidence>
<dbReference type="STRING" id="266749.SAMN05421876_11270"/>
<keyword evidence="1" id="KW-0472">Membrane</keyword>
<evidence type="ECO:0000313" key="3">
    <source>
        <dbReference type="EMBL" id="KIA88165.1"/>
    </source>
</evidence>
<feature type="transmembrane region" description="Helical" evidence="1">
    <location>
        <begin position="7"/>
        <end position="27"/>
    </location>
</feature>
<dbReference type="GO" id="GO:0004175">
    <property type="term" value="F:endopeptidase activity"/>
    <property type="evidence" value="ECO:0007669"/>
    <property type="project" value="UniProtKB-ARBA"/>
</dbReference>
<comment type="caution">
    <text evidence="3">The sequence shown here is derived from an EMBL/GenBank/DDBJ whole genome shotgun (WGS) entry which is preliminary data.</text>
</comment>
<protein>
    <recommendedName>
        <fullName evidence="2">CAAX prenyl protease 2/Lysostaphin resistance protein A-like domain-containing protein</fullName>
    </recommendedName>
</protein>
<dbReference type="GO" id="GO:0080120">
    <property type="term" value="P:CAAX-box protein maturation"/>
    <property type="evidence" value="ECO:0007669"/>
    <property type="project" value="UniProtKB-ARBA"/>
</dbReference>
<proteinExistence type="predicted"/>
<dbReference type="PANTHER" id="PTHR36435:SF1">
    <property type="entry name" value="CAAX AMINO TERMINAL PROTEASE FAMILY PROTEIN"/>
    <property type="match status" value="1"/>
</dbReference>
<evidence type="ECO:0000313" key="4">
    <source>
        <dbReference type="Proteomes" id="UP000031473"/>
    </source>
</evidence>
<dbReference type="Proteomes" id="UP000031473">
    <property type="component" value="Unassembled WGS sequence"/>
</dbReference>
<keyword evidence="1" id="KW-0812">Transmembrane</keyword>
<organism evidence="3 4">
    <name type="scientific">Kaistella jeonii</name>
    <dbReference type="NCBI Taxonomy" id="266749"/>
    <lineage>
        <taxon>Bacteria</taxon>
        <taxon>Pseudomonadati</taxon>
        <taxon>Bacteroidota</taxon>
        <taxon>Flavobacteriia</taxon>
        <taxon>Flavobacteriales</taxon>
        <taxon>Weeksellaceae</taxon>
        <taxon>Chryseobacterium group</taxon>
        <taxon>Kaistella</taxon>
    </lineage>
</organism>
<sequence length="278" mass="33195">MKIWKAILISVLFQLSTTLIDFPLLFSRDYFYNTEGTDLVLATQLFLNFTFYGLWTYYIFKQVHFKYEDEKKVNFDIIFAVIIIFTGFYFFTKPLFYIYQYLKVGNGTFNNYHQKTWANLKNHYSIVYVIGLIIFAPVFEEIFFRRFLFVKLLEKYNFWLSIIVSSILFSAIHLPSYNNLLPTFFLGMLSGFIYYKTRKIIYSILLHFLLNASFLYLAYSEFGFKFHSYFSRNAFNATFWAINLGGCILLYFGYKVLLKALVKENLRIAELKNPQEKL</sequence>
<keyword evidence="4" id="KW-1185">Reference proteome</keyword>